<gene>
    <name evidence="2" type="ORF">DUI87_17351</name>
</gene>
<proteinExistence type="predicted"/>
<keyword evidence="3" id="KW-1185">Reference proteome</keyword>
<name>A0A3M0JYH9_HIRRU</name>
<comment type="caution">
    <text evidence="2">The sequence shown here is derived from an EMBL/GenBank/DDBJ whole genome shotgun (WGS) entry which is preliminary data.</text>
</comment>
<dbReference type="AlphaFoldDB" id="A0A3M0JYH9"/>
<organism evidence="2 3">
    <name type="scientific">Hirundo rustica rustica</name>
    <dbReference type="NCBI Taxonomy" id="333673"/>
    <lineage>
        <taxon>Eukaryota</taxon>
        <taxon>Metazoa</taxon>
        <taxon>Chordata</taxon>
        <taxon>Craniata</taxon>
        <taxon>Vertebrata</taxon>
        <taxon>Euteleostomi</taxon>
        <taxon>Archelosauria</taxon>
        <taxon>Archosauria</taxon>
        <taxon>Dinosauria</taxon>
        <taxon>Saurischia</taxon>
        <taxon>Theropoda</taxon>
        <taxon>Coelurosauria</taxon>
        <taxon>Aves</taxon>
        <taxon>Neognathae</taxon>
        <taxon>Neoaves</taxon>
        <taxon>Telluraves</taxon>
        <taxon>Australaves</taxon>
        <taxon>Passeriformes</taxon>
        <taxon>Sylvioidea</taxon>
        <taxon>Hirundinidae</taxon>
        <taxon>Hirundo</taxon>
    </lineage>
</organism>
<dbReference type="Proteomes" id="UP000269221">
    <property type="component" value="Unassembled WGS sequence"/>
</dbReference>
<feature type="region of interest" description="Disordered" evidence="1">
    <location>
        <begin position="50"/>
        <end position="69"/>
    </location>
</feature>
<sequence>MRLPQQLPDGESVFEMAVESIHSLGMQAKAFYWNEELTQSQERRVKLWKLPQQPDGTNQERPSNSSFHI</sequence>
<evidence type="ECO:0000313" key="3">
    <source>
        <dbReference type="Proteomes" id="UP000269221"/>
    </source>
</evidence>
<reference evidence="2 3" key="1">
    <citation type="submission" date="2018-07" db="EMBL/GenBank/DDBJ databases">
        <title>A high quality draft genome assembly of the barn swallow (H. rustica rustica).</title>
        <authorList>
            <person name="Formenti G."/>
            <person name="Chiara M."/>
            <person name="Poveda L."/>
            <person name="Francoijs K.-J."/>
            <person name="Bonisoli-Alquati A."/>
            <person name="Canova L."/>
            <person name="Gianfranceschi L."/>
            <person name="Horner D.S."/>
            <person name="Saino N."/>
        </authorList>
    </citation>
    <scope>NUCLEOTIDE SEQUENCE [LARGE SCALE GENOMIC DNA]</scope>
    <source>
        <strain evidence="2">Chelidonia</strain>
        <tissue evidence="2">Blood</tissue>
    </source>
</reference>
<feature type="compositionally biased region" description="Polar residues" evidence="1">
    <location>
        <begin position="54"/>
        <end position="69"/>
    </location>
</feature>
<protein>
    <submittedName>
        <fullName evidence="2">Uncharacterized protein</fullName>
    </submittedName>
</protein>
<evidence type="ECO:0000313" key="2">
    <source>
        <dbReference type="EMBL" id="RMC05808.1"/>
    </source>
</evidence>
<evidence type="ECO:0000256" key="1">
    <source>
        <dbReference type="SAM" id="MobiDB-lite"/>
    </source>
</evidence>
<dbReference type="EMBL" id="QRBI01000121">
    <property type="protein sequence ID" value="RMC05808.1"/>
    <property type="molecule type" value="Genomic_DNA"/>
</dbReference>
<accession>A0A3M0JYH9</accession>